<dbReference type="InParanoid" id="S2JQH8"/>
<reference evidence="2" key="1">
    <citation type="submission" date="2013-05" db="EMBL/GenBank/DDBJ databases">
        <title>The Genome sequence of Mucor circinelloides f. circinelloides 1006PhL.</title>
        <authorList>
            <consortium name="The Broad Institute Genomics Platform"/>
            <person name="Cuomo C."/>
            <person name="Earl A."/>
            <person name="Findley K."/>
            <person name="Lee S.C."/>
            <person name="Walker B."/>
            <person name="Young S."/>
            <person name="Zeng Q."/>
            <person name="Gargeya S."/>
            <person name="Fitzgerald M."/>
            <person name="Haas B."/>
            <person name="Abouelleil A."/>
            <person name="Allen A.W."/>
            <person name="Alvarado L."/>
            <person name="Arachchi H.M."/>
            <person name="Berlin A.M."/>
            <person name="Chapman S.B."/>
            <person name="Gainer-Dewar J."/>
            <person name="Goldberg J."/>
            <person name="Griggs A."/>
            <person name="Gujja S."/>
            <person name="Hansen M."/>
            <person name="Howarth C."/>
            <person name="Imamovic A."/>
            <person name="Ireland A."/>
            <person name="Larimer J."/>
            <person name="McCowan C."/>
            <person name="Murphy C."/>
            <person name="Pearson M."/>
            <person name="Poon T.W."/>
            <person name="Priest M."/>
            <person name="Roberts A."/>
            <person name="Saif S."/>
            <person name="Shea T."/>
            <person name="Sisk P."/>
            <person name="Sykes S."/>
            <person name="Wortman J."/>
            <person name="Nusbaum C."/>
            <person name="Birren B."/>
        </authorList>
    </citation>
    <scope>NUCLEOTIDE SEQUENCE [LARGE SCALE GENOMIC DNA]</scope>
    <source>
        <strain evidence="2">1006PhL</strain>
    </source>
</reference>
<dbReference type="OMA" id="APTMQFY"/>
<dbReference type="AlphaFoldDB" id="S2JQH8"/>
<gene>
    <name evidence="1" type="ORF">HMPREF1544_00803</name>
</gene>
<dbReference type="EMBL" id="KE123901">
    <property type="protein sequence ID" value="EPB92234.1"/>
    <property type="molecule type" value="Genomic_DNA"/>
</dbReference>
<keyword evidence="2" id="KW-1185">Reference proteome</keyword>
<evidence type="ECO:0000313" key="1">
    <source>
        <dbReference type="EMBL" id="EPB92234.1"/>
    </source>
</evidence>
<dbReference type="OrthoDB" id="2238020at2759"/>
<dbReference type="Proteomes" id="UP000014254">
    <property type="component" value="Unassembled WGS sequence"/>
</dbReference>
<proteinExistence type="predicted"/>
<protein>
    <submittedName>
        <fullName evidence="1">Uncharacterized protein</fullName>
    </submittedName>
</protein>
<accession>S2JQH8</accession>
<sequence length="164" mass="18170">MDPASTCFTNSNEYHGSYANIVTSSGNAIIPAARYIFGAGNYMTIDPELYYPSACLFCGLPNGSRKETASTASIIATSTSQGIIAATAAPTMQFYSSAGTNKKPHALEEIIVHRHRASKNLASIMSKQCHSLFQRWRHYIIRKRLHFPVATQGRRRFLIPSSFY</sequence>
<organism evidence="1 2">
    <name type="scientific">Mucor circinelloides f. circinelloides (strain 1006PhL)</name>
    <name type="common">Mucormycosis agent</name>
    <name type="synonym">Calyptromyces circinelloides</name>
    <dbReference type="NCBI Taxonomy" id="1220926"/>
    <lineage>
        <taxon>Eukaryota</taxon>
        <taxon>Fungi</taxon>
        <taxon>Fungi incertae sedis</taxon>
        <taxon>Mucoromycota</taxon>
        <taxon>Mucoromycotina</taxon>
        <taxon>Mucoromycetes</taxon>
        <taxon>Mucorales</taxon>
        <taxon>Mucorineae</taxon>
        <taxon>Mucoraceae</taxon>
        <taxon>Mucor</taxon>
    </lineage>
</organism>
<evidence type="ECO:0000313" key="2">
    <source>
        <dbReference type="Proteomes" id="UP000014254"/>
    </source>
</evidence>
<dbReference type="VEuPathDB" id="FungiDB:HMPREF1544_00803"/>
<name>S2JQH8_MUCC1</name>